<keyword evidence="3" id="KW-1185">Reference proteome</keyword>
<evidence type="ECO:0000259" key="1">
    <source>
        <dbReference type="Pfam" id="PF01814"/>
    </source>
</evidence>
<comment type="caution">
    <text evidence="2">The sequence shown here is derived from an EMBL/GenBank/DDBJ whole genome shotgun (WGS) entry which is preliminary data.</text>
</comment>
<sequence>MNQPVRAPLQEPIRHFHGAHAGITDGLVQLRELPALAELLARAREAAAATLVLFDLRVREHHAEEEQELFTSVQRSCGNAQEAHRLRSLVDRLLADHRRIEAMWARLRPAVVLVAAGKPQNDPAFDAQVQALAEAYAGHAAFEEQEFLPLANAILGRNANHMAALDVSLHLRKVPAPAVPYI</sequence>
<proteinExistence type="predicted"/>
<dbReference type="Pfam" id="PF01814">
    <property type="entry name" value="Hemerythrin"/>
    <property type="match status" value="1"/>
</dbReference>
<dbReference type="InterPro" id="IPR012312">
    <property type="entry name" value="Hemerythrin-like"/>
</dbReference>
<gene>
    <name evidence="2" type="ORF">IM787_04080</name>
</gene>
<dbReference type="EMBL" id="JADDIV010000001">
    <property type="protein sequence ID" value="MBE7366739.1"/>
    <property type="molecule type" value="Genomic_DNA"/>
</dbReference>
<dbReference type="Gene3D" id="1.20.120.520">
    <property type="entry name" value="nmb1532 protein domain like"/>
    <property type="match status" value="1"/>
</dbReference>
<evidence type="ECO:0000313" key="3">
    <source>
        <dbReference type="Proteomes" id="UP000806285"/>
    </source>
</evidence>
<evidence type="ECO:0000313" key="2">
    <source>
        <dbReference type="EMBL" id="MBE7366739.1"/>
    </source>
</evidence>
<name>A0ABR9S0X1_9BURK</name>
<dbReference type="RefSeq" id="WP_193675338.1">
    <property type="nucleotide sequence ID" value="NZ_JADDIV010000001.1"/>
</dbReference>
<dbReference type="Proteomes" id="UP000806285">
    <property type="component" value="Unassembled WGS sequence"/>
</dbReference>
<protein>
    <submittedName>
        <fullName evidence="2">Hemerythrin domain-containing protein</fullName>
    </submittedName>
</protein>
<accession>A0ABR9S0X1</accession>
<organism evidence="2 3">
    <name type="scientific">Ramlibacter pallidus</name>
    <dbReference type="NCBI Taxonomy" id="2780087"/>
    <lineage>
        <taxon>Bacteria</taxon>
        <taxon>Pseudomonadati</taxon>
        <taxon>Pseudomonadota</taxon>
        <taxon>Betaproteobacteria</taxon>
        <taxon>Burkholderiales</taxon>
        <taxon>Comamonadaceae</taxon>
        <taxon>Ramlibacter</taxon>
    </lineage>
</organism>
<feature type="domain" description="Hemerythrin-like" evidence="1">
    <location>
        <begin position="12"/>
        <end position="151"/>
    </location>
</feature>
<reference evidence="2 3" key="1">
    <citation type="submission" date="2020-10" db="EMBL/GenBank/DDBJ databases">
        <title>Ramlibacter sp. HM2 16S ribosomal RNA gene Genome sequencing and assembly.</title>
        <authorList>
            <person name="Kang M."/>
        </authorList>
    </citation>
    <scope>NUCLEOTIDE SEQUENCE [LARGE SCALE GENOMIC DNA]</scope>
    <source>
        <strain evidence="2 3">HM2</strain>
    </source>
</reference>